<dbReference type="PROSITE" id="PS50887">
    <property type="entry name" value="GGDEF"/>
    <property type="match status" value="1"/>
</dbReference>
<dbReference type="SMART" id="SM00267">
    <property type="entry name" value="GGDEF"/>
    <property type="match status" value="1"/>
</dbReference>
<feature type="transmembrane region" description="Helical" evidence="1">
    <location>
        <begin position="202"/>
        <end position="219"/>
    </location>
</feature>
<evidence type="ECO:0000259" key="2">
    <source>
        <dbReference type="PROSITE" id="PS50887"/>
    </source>
</evidence>
<dbReference type="InterPro" id="IPR050469">
    <property type="entry name" value="Diguanylate_Cyclase"/>
</dbReference>
<dbReference type="GO" id="GO:0052621">
    <property type="term" value="F:diguanylate cyclase activity"/>
    <property type="evidence" value="ECO:0007669"/>
    <property type="project" value="TreeGrafter"/>
</dbReference>
<dbReference type="Proteomes" id="UP000000333">
    <property type="component" value="Chromosome"/>
</dbReference>
<feature type="transmembrane region" description="Helical" evidence="1">
    <location>
        <begin position="121"/>
        <end position="144"/>
    </location>
</feature>
<dbReference type="InterPro" id="IPR043128">
    <property type="entry name" value="Rev_trsase/Diguanyl_cyclase"/>
</dbReference>
<organism evidence="3 4">
    <name type="scientific">Olsenella uli (strain ATCC 49627 / DSM 7084 / CCUG 31166 / CIP 109912 / JCM 12494 / LMG 11480 / NCIMB 702895 / VPI D76D-27C)</name>
    <name type="common">Lactobacillus uli</name>
    <dbReference type="NCBI Taxonomy" id="633147"/>
    <lineage>
        <taxon>Bacteria</taxon>
        <taxon>Bacillati</taxon>
        <taxon>Actinomycetota</taxon>
        <taxon>Coriobacteriia</taxon>
        <taxon>Coriobacteriales</taxon>
        <taxon>Atopobiaceae</taxon>
        <taxon>Olsenella</taxon>
    </lineage>
</organism>
<dbReference type="InterPro" id="IPR029787">
    <property type="entry name" value="Nucleotide_cyclase"/>
</dbReference>
<dbReference type="eggNOG" id="COG2199">
    <property type="taxonomic scope" value="Bacteria"/>
</dbReference>
<gene>
    <name evidence="3" type="ordered locus">Olsu_0541</name>
</gene>
<feature type="transmembrane region" description="Helical" evidence="1">
    <location>
        <begin position="173"/>
        <end position="190"/>
    </location>
</feature>
<feature type="domain" description="GGDEF" evidence="2">
    <location>
        <begin position="258"/>
        <end position="391"/>
    </location>
</feature>
<keyword evidence="4" id="KW-1185">Reference proteome</keyword>
<dbReference type="NCBIfam" id="TIGR00254">
    <property type="entry name" value="GGDEF"/>
    <property type="match status" value="1"/>
</dbReference>
<dbReference type="AlphaFoldDB" id="E1QZ42"/>
<dbReference type="EMBL" id="CP002106">
    <property type="protein sequence ID" value="ADK67656.1"/>
    <property type="molecule type" value="Genomic_DNA"/>
</dbReference>
<keyword evidence="1" id="KW-0812">Transmembrane</keyword>
<dbReference type="Pfam" id="PF00990">
    <property type="entry name" value="GGDEF"/>
    <property type="match status" value="1"/>
</dbReference>
<dbReference type="KEGG" id="ols:Olsu_0541"/>
<keyword evidence="1" id="KW-1133">Transmembrane helix</keyword>
<evidence type="ECO:0000313" key="3">
    <source>
        <dbReference type="EMBL" id="ADK67656.1"/>
    </source>
</evidence>
<dbReference type="RefSeq" id="WP_013251408.1">
    <property type="nucleotide sequence ID" value="NC_014363.1"/>
</dbReference>
<proteinExistence type="predicted"/>
<sequence>MRSPNRPGHEHLRTGWPPRRMPSTLRAILGAERLAPDERAALSALNFRCGAVLAAITMLMETYLTINNVLMSRHPRVVESVGRAWIAWHKAAYITMFLSAALLLAGYLFKRRRGAMRTDSLSSHLIIGQFVVVAMAFGILISYGDLQRGNGLYAFFIQMVSIVCIFAIRPVILIPGIALSYAIMLCLALQTDHLSHGTATNTLALGLVLIVACCVRYYTHIRDIRLSSQLERYSYHDVLTGLRNARAFRHDIQGRHGQDVTIAVMDVNDFKSCNDRFGHETGNRTLALLSASVSMELSHAERLYRVGGDEFVLLSPDMASDVTRRLTRGRRVFESNTSADGLLIGGQPLSFAFGCARGTIDGMADVVALTDQADAAMYRDKQKQGQGHGRE</sequence>
<name>E1QZ42_OLSUV</name>
<dbReference type="CDD" id="cd01949">
    <property type="entry name" value="GGDEF"/>
    <property type="match status" value="1"/>
</dbReference>
<dbReference type="InterPro" id="IPR000160">
    <property type="entry name" value="GGDEF_dom"/>
</dbReference>
<dbReference type="GeneID" id="78511977"/>
<dbReference type="PANTHER" id="PTHR45138:SF9">
    <property type="entry name" value="DIGUANYLATE CYCLASE DGCM-RELATED"/>
    <property type="match status" value="1"/>
</dbReference>
<dbReference type="SUPFAM" id="SSF55073">
    <property type="entry name" value="Nucleotide cyclase"/>
    <property type="match status" value="1"/>
</dbReference>
<feature type="transmembrane region" description="Helical" evidence="1">
    <location>
        <begin position="86"/>
        <end position="109"/>
    </location>
</feature>
<evidence type="ECO:0000313" key="4">
    <source>
        <dbReference type="Proteomes" id="UP000000333"/>
    </source>
</evidence>
<evidence type="ECO:0000256" key="1">
    <source>
        <dbReference type="SAM" id="Phobius"/>
    </source>
</evidence>
<dbReference type="PANTHER" id="PTHR45138">
    <property type="entry name" value="REGULATORY COMPONENTS OF SENSORY TRANSDUCTION SYSTEM"/>
    <property type="match status" value="1"/>
</dbReference>
<dbReference type="STRING" id="633147.Olsu_0541"/>
<keyword evidence="1" id="KW-0472">Membrane</keyword>
<accession>E1QZ42</accession>
<dbReference type="HOGENOM" id="CLU_690451_0_0_11"/>
<feature type="transmembrane region" description="Helical" evidence="1">
    <location>
        <begin position="45"/>
        <end position="66"/>
    </location>
</feature>
<reference evidence="3 4" key="1">
    <citation type="journal article" date="2010" name="Stand. Genomic Sci.">
        <title>Complete genome sequence of Olsenella uli type strain (VPI D76D-27C).</title>
        <authorList>
            <person name="Goker M."/>
            <person name="Held B."/>
            <person name="Lucas S."/>
            <person name="Nolan M."/>
            <person name="Yasawong M."/>
            <person name="Glavina Del Rio T."/>
            <person name="Tice H."/>
            <person name="Cheng J.F."/>
            <person name="Bruce D."/>
            <person name="Detter J.C."/>
            <person name="Tapia R."/>
            <person name="Han C."/>
            <person name="Goodwin L."/>
            <person name="Pitluck S."/>
            <person name="Liolios K."/>
            <person name="Ivanova N."/>
            <person name="Mavromatis K."/>
            <person name="Mikhailova N."/>
            <person name="Pati A."/>
            <person name="Chen A."/>
            <person name="Palaniappan K."/>
            <person name="Land M."/>
            <person name="Hauser L."/>
            <person name="Chang Y.J."/>
            <person name="Jeffries C.D."/>
            <person name="Rohde M."/>
            <person name="Sikorski J."/>
            <person name="Pukall R."/>
            <person name="Woyke T."/>
            <person name="Bristow J."/>
            <person name="Eisen J.A."/>
            <person name="Markowitz V."/>
            <person name="Hugenholtz P."/>
            <person name="Kyrpides N.C."/>
            <person name="Klenk H.P."/>
            <person name="Lapidus A."/>
        </authorList>
    </citation>
    <scope>NUCLEOTIDE SEQUENCE [LARGE SCALE GENOMIC DNA]</scope>
    <source>
        <strain evidence="4">ATCC 49627 / DSM 7084 / CIP 109912 / JCM 12494 / NCIMB 702895 / VPI D76D-27C</strain>
    </source>
</reference>
<protein>
    <submittedName>
        <fullName evidence="3">Diguanylate cyclase</fullName>
    </submittedName>
</protein>
<dbReference type="Gene3D" id="3.30.70.270">
    <property type="match status" value="1"/>
</dbReference>